<comment type="caution">
    <text evidence="3">The sequence shown here is derived from an EMBL/GenBank/DDBJ whole genome shotgun (WGS) entry which is preliminary data.</text>
</comment>
<gene>
    <name evidence="3" type="ORF">GH714_042036</name>
</gene>
<comment type="similarity">
    <text evidence="1">Belongs to the MLP family.</text>
</comment>
<dbReference type="CDD" id="cd07816">
    <property type="entry name" value="Bet_v1-like"/>
    <property type="match status" value="1"/>
</dbReference>
<reference evidence="3 4" key="1">
    <citation type="journal article" date="2020" name="Mol. Plant">
        <title>The Chromosome-Based Rubber Tree Genome Provides New Insights into Spurge Genome Evolution and Rubber Biosynthesis.</title>
        <authorList>
            <person name="Liu J."/>
            <person name="Shi C."/>
            <person name="Shi C.C."/>
            <person name="Li W."/>
            <person name="Zhang Q.J."/>
            <person name="Zhang Y."/>
            <person name="Li K."/>
            <person name="Lu H.F."/>
            <person name="Shi C."/>
            <person name="Zhu S.T."/>
            <person name="Xiao Z.Y."/>
            <person name="Nan H."/>
            <person name="Yue Y."/>
            <person name="Zhu X.G."/>
            <person name="Wu Y."/>
            <person name="Hong X.N."/>
            <person name="Fan G.Y."/>
            <person name="Tong Y."/>
            <person name="Zhang D."/>
            <person name="Mao C.L."/>
            <person name="Liu Y.L."/>
            <person name="Hao S.J."/>
            <person name="Liu W.Q."/>
            <person name="Lv M.Q."/>
            <person name="Zhang H.B."/>
            <person name="Liu Y."/>
            <person name="Hu-Tang G.R."/>
            <person name="Wang J.P."/>
            <person name="Wang J.H."/>
            <person name="Sun Y.H."/>
            <person name="Ni S.B."/>
            <person name="Chen W.B."/>
            <person name="Zhang X.C."/>
            <person name="Jiao Y.N."/>
            <person name="Eichler E.E."/>
            <person name="Li G.H."/>
            <person name="Liu X."/>
            <person name="Gao L.Z."/>
        </authorList>
    </citation>
    <scope>NUCLEOTIDE SEQUENCE [LARGE SCALE GENOMIC DNA]</scope>
    <source>
        <strain evidence="4">cv. GT1</strain>
        <tissue evidence="3">Leaf</tissue>
    </source>
</reference>
<dbReference type="PANTHER" id="PTHR31338:SF20">
    <property type="entry name" value="BET V I_MAJOR LATEX PROTEIN DOMAIN-CONTAINING PROTEIN"/>
    <property type="match status" value="1"/>
</dbReference>
<dbReference type="AlphaFoldDB" id="A0A6A6MVW9"/>
<name>A0A6A6MVW9_HEVBR</name>
<accession>A0A6A6MVW9</accession>
<dbReference type="InterPro" id="IPR054722">
    <property type="entry name" value="PolX-like_BBD"/>
</dbReference>
<protein>
    <recommendedName>
        <fullName evidence="2">Bet v I/Major latex protein domain-containing protein</fullName>
    </recommendedName>
</protein>
<sequence length="348" mass="39662">MADDLKGKLETELELKSTPDQFFNFWKVQVHQAPDHTPANVQGVKVHEGDWETSGSIKIWDYTIDGKPGVFKERIEIDEENKIVKLIGLDGNVFKIYKVYNGIWHATPKGEGSLAKLTLEYEKLNETAPAPHIYMDFMINTPENSEPRRKWKIKCGKALFALRTSISKEFIDHVRDISSPKEVWETLERLFSKKIQQELDANEKISEARLRRFLIRGLKKEYTPFVTPFKDGQNSLQLKKVRQHKGAIIVTADNSAYPVAKEGVVKIGMDDKSMVKLNDVFHVPGLKRNLVSVSQITNSGKYVLFRPKDVKVLDNVKTISADVVTSGERKGSLCYVSRRSLCKEDKPN</sequence>
<dbReference type="InterPro" id="IPR000916">
    <property type="entry name" value="Bet_v_I/MLP"/>
</dbReference>
<dbReference type="InterPro" id="IPR023393">
    <property type="entry name" value="START-like_dom_sf"/>
</dbReference>
<dbReference type="GO" id="GO:0006952">
    <property type="term" value="P:defense response"/>
    <property type="evidence" value="ECO:0007669"/>
    <property type="project" value="InterPro"/>
</dbReference>
<keyword evidence="4" id="KW-1185">Reference proteome</keyword>
<feature type="domain" description="Bet v I/Major latex protein" evidence="2">
    <location>
        <begin position="4"/>
        <end position="152"/>
    </location>
</feature>
<dbReference type="SMART" id="SM01037">
    <property type="entry name" value="Bet_v_1"/>
    <property type="match status" value="1"/>
</dbReference>
<proteinExistence type="inferred from homology"/>
<dbReference type="PANTHER" id="PTHR31338">
    <property type="entry name" value="POLYKETIDE CYCLASE/DEHYDRASE AND LIPID TRANSPORT SUPERFAMILY PROTEIN"/>
    <property type="match status" value="1"/>
</dbReference>
<evidence type="ECO:0000313" key="4">
    <source>
        <dbReference type="Proteomes" id="UP000467840"/>
    </source>
</evidence>
<dbReference type="Pfam" id="PF00407">
    <property type="entry name" value="Bet_v_1"/>
    <property type="match status" value="1"/>
</dbReference>
<dbReference type="Pfam" id="PF22936">
    <property type="entry name" value="Pol_BBD"/>
    <property type="match status" value="1"/>
</dbReference>
<dbReference type="Gene3D" id="3.30.530.20">
    <property type="match status" value="1"/>
</dbReference>
<dbReference type="EMBL" id="JAAGAX010000005">
    <property type="protein sequence ID" value="KAF2316695.1"/>
    <property type="molecule type" value="Genomic_DNA"/>
</dbReference>
<dbReference type="InterPro" id="IPR052006">
    <property type="entry name" value="MLP-like"/>
</dbReference>
<evidence type="ECO:0000313" key="3">
    <source>
        <dbReference type="EMBL" id="KAF2316695.1"/>
    </source>
</evidence>
<evidence type="ECO:0000256" key="1">
    <source>
        <dbReference type="ARBA" id="ARBA00038242"/>
    </source>
</evidence>
<dbReference type="SUPFAM" id="SSF55961">
    <property type="entry name" value="Bet v1-like"/>
    <property type="match status" value="1"/>
</dbReference>
<organism evidence="3 4">
    <name type="scientific">Hevea brasiliensis</name>
    <name type="common">Para rubber tree</name>
    <name type="synonym">Siphonia brasiliensis</name>
    <dbReference type="NCBI Taxonomy" id="3981"/>
    <lineage>
        <taxon>Eukaryota</taxon>
        <taxon>Viridiplantae</taxon>
        <taxon>Streptophyta</taxon>
        <taxon>Embryophyta</taxon>
        <taxon>Tracheophyta</taxon>
        <taxon>Spermatophyta</taxon>
        <taxon>Magnoliopsida</taxon>
        <taxon>eudicotyledons</taxon>
        <taxon>Gunneridae</taxon>
        <taxon>Pentapetalae</taxon>
        <taxon>rosids</taxon>
        <taxon>fabids</taxon>
        <taxon>Malpighiales</taxon>
        <taxon>Euphorbiaceae</taxon>
        <taxon>Crotonoideae</taxon>
        <taxon>Micrandreae</taxon>
        <taxon>Hevea</taxon>
    </lineage>
</organism>
<evidence type="ECO:0000259" key="2">
    <source>
        <dbReference type="SMART" id="SM01037"/>
    </source>
</evidence>
<dbReference type="Proteomes" id="UP000467840">
    <property type="component" value="Chromosome 15"/>
</dbReference>